<evidence type="ECO:0000256" key="12">
    <source>
        <dbReference type="ARBA" id="ARBA00051524"/>
    </source>
</evidence>
<dbReference type="GO" id="GO:0004654">
    <property type="term" value="F:polyribonucleotide nucleotidyltransferase activity"/>
    <property type="evidence" value="ECO:0000318"/>
    <property type="project" value="GO_Central"/>
</dbReference>
<dbReference type="Pfam" id="PF03726">
    <property type="entry name" value="PNPase"/>
    <property type="match status" value="1"/>
</dbReference>
<dbReference type="HOGENOM" id="CLU_004217_2_2_1"/>
<dbReference type="GO" id="GO:0005739">
    <property type="term" value="C:mitochondrion"/>
    <property type="evidence" value="ECO:0000318"/>
    <property type="project" value="GO_Central"/>
</dbReference>
<dbReference type="Pfam" id="PF00575">
    <property type="entry name" value="S1"/>
    <property type="match status" value="1"/>
</dbReference>
<dbReference type="InterPro" id="IPR004088">
    <property type="entry name" value="KH_dom_type_1"/>
</dbReference>
<dbReference type="FunFam" id="3.30.230.70:FF:000001">
    <property type="entry name" value="Polyribonucleotide nucleotidyltransferase"/>
    <property type="match status" value="1"/>
</dbReference>
<keyword evidence="6" id="KW-0808">Transferase</keyword>
<dbReference type="Proteomes" id="UP000001514">
    <property type="component" value="Unassembled WGS sequence"/>
</dbReference>
<dbReference type="GO" id="GO:0003723">
    <property type="term" value="F:RNA binding"/>
    <property type="evidence" value="ECO:0007669"/>
    <property type="project" value="UniProtKB-UniRule"/>
</dbReference>
<dbReference type="GO" id="GO:0008033">
    <property type="term" value="P:tRNA processing"/>
    <property type="evidence" value="ECO:0007669"/>
    <property type="project" value="UniProtKB-KW"/>
</dbReference>
<reference evidence="17 18" key="1">
    <citation type="journal article" date="2011" name="Science">
        <title>The Selaginella genome identifies genetic changes associated with the evolution of vascular plants.</title>
        <authorList>
            <person name="Banks J.A."/>
            <person name="Nishiyama T."/>
            <person name="Hasebe M."/>
            <person name="Bowman J.L."/>
            <person name="Gribskov M."/>
            <person name="dePamphilis C."/>
            <person name="Albert V.A."/>
            <person name="Aono N."/>
            <person name="Aoyama T."/>
            <person name="Ambrose B.A."/>
            <person name="Ashton N.W."/>
            <person name="Axtell M.J."/>
            <person name="Barker E."/>
            <person name="Barker M.S."/>
            <person name="Bennetzen J.L."/>
            <person name="Bonawitz N.D."/>
            <person name="Chapple C."/>
            <person name="Cheng C."/>
            <person name="Correa L.G."/>
            <person name="Dacre M."/>
            <person name="DeBarry J."/>
            <person name="Dreyer I."/>
            <person name="Elias M."/>
            <person name="Engstrom E.M."/>
            <person name="Estelle M."/>
            <person name="Feng L."/>
            <person name="Finet C."/>
            <person name="Floyd S.K."/>
            <person name="Frommer W.B."/>
            <person name="Fujita T."/>
            <person name="Gramzow L."/>
            <person name="Gutensohn M."/>
            <person name="Harholt J."/>
            <person name="Hattori M."/>
            <person name="Heyl A."/>
            <person name="Hirai T."/>
            <person name="Hiwatashi Y."/>
            <person name="Ishikawa M."/>
            <person name="Iwata M."/>
            <person name="Karol K.G."/>
            <person name="Koehler B."/>
            <person name="Kolukisaoglu U."/>
            <person name="Kubo M."/>
            <person name="Kurata T."/>
            <person name="Lalonde S."/>
            <person name="Li K."/>
            <person name="Li Y."/>
            <person name="Litt A."/>
            <person name="Lyons E."/>
            <person name="Manning G."/>
            <person name="Maruyama T."/>
            <person name="Michael T.P."/>
            <person name="Mikami K."/>
            <person name="Miyazaki S."/>
            <person name="Morinaga S."/>
            <person name="Murata T."/>
            <person name="Mueller-Roeber B."/>
            <person name="Nelson D.R."/>
            <person name="Obara M."/>
            <person name="Oguri Y."/>
            <person name="Olmstead R.G."/>
            <person name="Onodera N."/>
            <person name="Petersen B.L."/>
            <person name="Pils B."/>
            <person name="Prigge M."/>
            <person name="Rensing S.A."/>
            <person name="Riano-Pachon D.M."/>
            <person name="Roberts A.W."/>
            <person name="Sato Y."/>
            <person name="Scheller H.V."/>
            <person name="Schulz B."/>
            <person name="Schulz C."/>
            <person name="Shakirov E.V."/>
            <person name="Shibagaki N."/>
            <person name="Shinohara N."/>
            <person name="Shippen D.E."/>
            <person name="Soerensen I."/>
            <person name="Sotooka R."/>
            <person name="Sugimoto N."/>
            <person name="Sugita M."/>
            <person name="Sumikawa N."/>
            <person name="Tanurdzic M."/>
            <person name="Theissen G."/>
            <person name="Ulvskov P."/>
            <person name="Wakazuki S."/>
            <person name="Weng J.K."/>
            <person name="Willats W.W."/>
            <person name="Wipf D."/>
            <person name="Wolf P.G."/>
            <person name="Yang L."/>
            <person name="Zimmer A.D."/>
            <person name="Zhu Q."/>
            <person name="Mitros T."/>
            <person name="Hellsten U."/>
            <person name="Loque D."/>
            <person name="Otillar R."/>
            <person name="Salamov A."/>
            <person name="Schmutz J."/>
            <person name="Shapiro H."/>
            <person name="Lindquist E."/>
            <person name="Lucas S."/>
            <person name="Rokhsar D."/>
            <person name="Grigoriev I.V."/>
        </authorList>
    </citation>
    <scope>NUCLEOTIDE SEQUENCE [LARGE SCALE GENOMIC DNA]</scope>
</reference>
<dbReference type="CDD" id="cd11364">
    <property type="entry name" value="RNase_PH_PNPase_2"/>
    <property type="match status" value="1"/>
</dbReference>
<dbReference type="InterPro" id="IPR001247">
    <property type="entry name" value="ExoRNase_PH_dom1"/>
</dbReference>
<dbReference type="HAMAP" id="MF_01595">
    <property type="entry name" value="PNPase"/>
    <property type="match status" value="1"/>
</dbReference>
<evidence type="ECO:0000256" key="3">
    <source>
        <dbReference type="ARBA" id="ARBA00012416"/>
    </source>
</evidence>
<evidence type="ECO:0000256" key="5">
    <source>
        <dbReference type="ARBA" id="ARBA00022552"/>
    </source>
</evidence>
<dbReference type="Pfam" id="PF01138">
    <property type="entry name" value="RNase_PH"/>
    <property type="match status" value="2"/>
</dbReference>
<evidence type="ECO:0000256" key="14">
    <source>
        <dbReference type="ARBA" id="ARBA00078395"/>
    </source>
</evidence>
<keyword evidence="8" id="KW-0548">Nucleotidyltransferase</keyword>
<dbReference type="CDD" id="cd02393">
    <property type="entry name" value="KH-I_PNPase"/>
    <property type="match status" value="1"/>
</dbReference>
<dbReference type="InterPro" id="IPR020568">
    <property type="entry name" value="Ribosomal_Su5_D2-typ_SF"/>
</dbReference>
<evidence type="ECO:0000313" key="17">
    <source>
        <dbReference type="EMBL" id="EFJ32833.1"/>
    </source>
</evidence>
<keyword evidence="9" id="KW-0677">Repeat</keyword>
<evidence type="ECO:0000256" key="11">
    <source>
        <dbReference type="ARBA" id="ARBA00031451"/>
    </source>
</evidence>
<evidence type="ECO:0000256" key="4">
    <source>
        <dbReference type="ARBA" id="ARBA00022490"/>
    </source>
</evidence>
<evidence type="ECO:0000256" key="1">
    <source>
        <dbReference type="ARBA" id="ARBA00004173"/>
    </source>
</evidence>
<dbReference type="SUPFAM" id="SSF55666">
    <property type="entry name" value="Ribonuclease PH domain 2-like"/>
    <property type="match status" value="2"/>
</dbReference>
<dbReference type="PROSITE" id="PS50126">
    <property type="entry name" value="S1"/>
    <property type="match status" value="1"/>
</dbReference>
<keyword evidence="18" id="KW-1185">Reference proteome</keyword>
<dbReference type="FunCoup" id="D8R2V3">
    <property type="interactions" value="3559"/>
</dbReference>
<dbReference type="PIRSF" id="PIRSF005499">
    <property type="entry name" value="PNPase"/>
    <property type="match status" value="1"/>
</dbReference>
<dbReference type="SMART" id="SM00316">
    <property type="entry name" value="S1"/>
    <property type="match status" value="1"/>
</dbReference>
<dbReference type="InterPro" id="IPR015848">
    <property type="entry name" value="PNPase_PH_RNA-bd_bac/org-type"/>
</dbReference>
<dbReference type="Gene3D" id="3.30.1370.10">
    <property type="entry name" value="K Homology domain, type 1"/>
    <property type="match status" value="1"/>
</dbReference>
<evidence type="ECO:0000259" key="16">
    <source>
        <dbReference type="PROSITE" id="PS50126"/>
    </source>
</evidence>
<dbReference type="CDD" id="cd11363">
    <property type="entry name" value="RNase_PH_PNPase_1"/>
    <property type="match status" value="1"/>
</dbReference>
<dbReference type="InParanoid" id="D8R2V3"/>
<dbReference type="SUPFAM" id="SSF54211">
    <property type="entry name" value="Ribosomal protein S5 domain 2-like"/>
    <property type="match status" value="2"/>
</dbReference>
<evidence type="ECO:0000256" key="10">
    <source>
        <dbReference type="ARBA" id="ARBA00022884"/>
    </source>
</evidence>
<dbReference type="InterPro" id="IPR027408">
    <property type="entry name" value="PNPase/RNase_PH_dom_sf"/>
</dbReference>
<dbReference type="FunFam" id="3.30.230.70:FF:000020">
    <property type="entry name" value="Polyribonucleotide nucleotidyltransferase 2 mitochondrial"/>
    <property type="match status" value="1"/>
</dbReference>
<name>D8R2V3_SELML</name>
<feature type="non-terminal residue" evidence="17">
    <location>
        <position position="705"/>
    </location>
</feature>
<dbReference type="GO" id="GO:0000965">
    <property type="term" value="P:mitochondrial RNA 3'-end processing"/>
    <property type="evidence" value="ECO:0000318"/>
    <property type="project" value="GO_Central"/>
</dbReference>
<feature type="domain" description="S1 motif" evidence="16">
    <location>
        <begin position="632"/>
        <end position="700"/>
    </location>
</feature>
<dbReference type="SUPFAM" id="SSF50249">
    <property type="entry name" value="Nucleic acid-binding proteins"/>
    <property type="match status" value="1"/>
</dbReference>
<evidence type="ECO:0000256" key="8">
    <source>
        <dbReference type="ARBA" id="ARBA00022695"/>
    </source>
</evidence>
<dbReference type="Gene3D" id="2.40.50.140">
    <property type="entry name" value="Nucleic acid-binding proteins"/>
    <property type="match status" value="1"/>
</dbReference>
<dbReference type="InterPro" id="IPR015847">
    <property type="entry name" value="ExoRNase_PH_dom2"/>
</dbReference>
<sequence>MLVFEESVMIGPELLTFETGKLAQFAAGAVVCGAGETKVLVTVVSDERLDAGRDFMPLQVEYREKSYAQGKIPNTFMRREGAPKERELLCGRVIDRSIRPLFPKGYYFETQIMANVLSSDGEQDPDILAANAASAALALSDVPWNGPIGVVRIGRVDGKFVVNPDMDTLSGSDLNLIYSCTAERSLMIETQAREITNKDFTAALKLAHSEASKLIEPQRRLAAKVGNRKRPVQVVKVDAPVLEKIRGLSEEHIKAVVNNPTLGKFERGKALGKAMENVQDILKKENDEAALSRFSLGFDTVKKQIVRENVFQKNIRVDGRSLTDVRDLYCEAGIYPALHGSSLFSRGNTQVLCTVTLGAPEDAQKLDSIVGPPKKRFMVHYSFPPFSVNEVGKVGGLNRREVGHGTLAEKALVALLPPEDENFPYSVRVNSEVMASDGSSSMATVCGGSLALMDAGIPLKSHVAGISVGLITNVDAETGEIKNYKILTDILGLEDHLGDMDFKIAGTKKGVTAIQLDIKLPGVPLHILCEALEPAYVARKKILDLMEKEISKPRDTQRQDTPRRGTIVIQRESIGRLIGPSGSNIRHLQSVSGARLTVGEDGNVHIISRSEKSFKVAKSMIEALVGREIIVGETYTGTVSAIKDFGAFIDFDGGQQGLLHISEISHEPVSSIADVLSVGQQITVLCTGRDFRGNLKFSRKAVINK</sequence>
<evidence type="ECO:0000256" key="13">
    <source>
        <dbReference type="ARBA" id="ARBA00073922"/>
    </source>
</evidence>
<evidence type="ECO:0000256" key="2">
    <source>
        <dbReference type="ARBA" id="ARBA00007404"/>
    </source>
</evidence>
<dbReference type="PROSITE" id="PS50084">
    <property type="entry name" value="KH_TYPE_1"/>
    <property type="match status" value="1"/>
</dbReference>
<dbReference type="InterPro" id="IPR003029">
    <property type="entry name" value="S1_domain"/>
</dbReference>
<dbReference type="Pfam" id="PF03725">
    <property type="entry name" value="RNase_PH_C"/>
    <property type="match status" value="1"/>
</dbReference>
<dbReference type="NCBIfam" id="TIGR03591">
    <property type="entry name" value="polynuc_phos"/>
    <property type="match status" value="1"/>
</dbReference>
<dbReference type="GO" id="GO:0000175">
    <property type="term" value="F:3'-5'-RNA exonuclease activity"/>
    <property type="evidence" value="ECO:0000318"/>
    <property type="project" value="GO_Central"/>
</dbReference>
<dbReference type="EC" id="2.7.7.8" evidence="3"/>
<dbReference type="GO" id="GO:0000958">
    <property type="term" value="P:mitochondrial mRNA catabolic process"/>
    <property type="evidence" value="ECO:0000318"/>
    <property type="project" value="GO_Central"/>
</dbReference>
<keyword evidence="7" id="KW-0819">tRNA processing</keyword>
<evidence type="ECO:0000256" key="7">
    <source>
        <dbReference type="ARBA" id="ARBA00022694"/>
    </source>
</evidence>
<dbReference type="PANTHER" id="PTHR11252:SF16">
    <property type="entry name" value="POLYRIBONUCLEOTIDE NUCLEOTIDYLTRANSFERASE 2, MITOCHONDRIAL"/>
    <property type="match status" value="1"/>
</dbReference>
<dbReference type="NCBIfam" id="NF008805">
    <property type="entry name" value="PRK11824.1"/>
    <property type="match status" value="1"/>
</dbReference>
<dbReference type="Gene3D" id="3.30.230.70">
    <property type="entry name" value="GHMP Kinase, N-terminal domain"/>
    <property type="match status" value="2"/>
</dbReference>
<dbReference type="InterPro" id="IPR004087">
    <property type="entry name" value="KH_dom"/>
</dbReference>
<dbReference type="SUPFAM" id="SSF46915">
    <property type="entry name" value="Polynucleotide phosphorylase/guanosine pentaphosphate synthase (PNPase/GPSI), domain 3"/>
    <property type="match status" value="1"/>
</dbReference>
<dbReference type="EMBL" id="GL377571">
    <property type="protein sequence ID" value="EFJ32833.1"/>
    <property type="molecule type" value="Genomic_DNA"/>
</dbReference>
<evidence type="ECO:0000313" key="18">
    <source>
        <dbReference type="Proteomes" id="UP000001514"/>
    </source>
</evidence>
<dbReference type="KEGG" id="smo:SELMODRAFT_84724"/>
<dbReference type="InterPro" id="IPR012340">
    <property type="entry name" value="NA-bd_OB-fold"/>
</dbReference>
<dbReference type="InterPro" id="IPR036456">
    <property type="entry name" value="PNPase_PH_RNA-bd_sf"/>
</dbReference>
<dbReference type="SMART" id="SM00322">
    <property type="entry name" value="KH"/>
    <property type="match status" value="1"/>
</dbReference>
<evidence type="ECO:0000256" key="9">
    <source>
        <dbReference type="ARBA" id="ARBA00022737"/>
    </source>
</evidence>
<proteinExistence type="inferred from homology"/>
<keyword evidence="10 15" id="KW-0694">RNA-binding</keyword>
<dbReference type="FunFam" id="3.30.1370.10:FF:000001">
    <property type="entry name" value="Polyribonucleotide nucleotidyltransferase"/>
    <property type="match status" value="1"/>
</dbReference>
<comment type="catalytic activity">
    <reaction evidence="12">
        <text>RNA(n+1) + phosphate = RNA(n) + a ribonucleoside 5'-diphosphate</text>
        <dbReference type="Rhea" id="RHEA:22096"/>
        <dbReference type="Rhea" id="RHEA-COMP:14527"/>
        <dbReference type="Rhea" id="RHEA-COMP:17342"/>
        <dbReference type="ChEBI" id="CHEBI:43474"/>
        <dbReference type="ChEBI" id="CHEBI:57930"/>
        <dbReference type="ChEBI" id="CHEBI:140395"/>
        <dbReference type="EC" id="2.7.7.8"/>
    </reaction>
</comment>
<dbReference type="SUPFAM" id="SSF54791">
    <property type="entry name" value="Eukaryotic type KH-domain (KH-domain type I)"/>
    <property type="match status" value="1"/>
</dbReference>
<dbReference type="InterPro" id="IPR036612">
    <property type="entry name" value="KH_dom_type_1_sf"/>
</dbReference>
<evidence type="ECO:0000256" key="15">
    <source>
        <dbReference type="PROSITE-ProRule" id="PRU00117"/>
    </source>
</evidence>
<dbReference type="AlphaFoldDB" id="D8R2V3"/>
<accession>D8R2V3</accession>
<dbReference type="Gramene" id="EFJ32833">
    <property type="protein sequence ID" value="EFJ32833"/>
    <property type="gene ID" value="SELMODRAFT_84724"/>
</dbReference>
<comment type="similarity">
    <text evidence="2">Belongs to the polyribonucleotide nucleotidyltransferase family.</text>
</comment>
<keyword evidence="4" id="KW-0963">Cytoplasm</keyword>
<dbReference type="Pfam" id="PF00013">
    <property type="entry name" value="KH_1"/>
    <property type="match status" value="1"/>
</dbReference>
<dbReference type="STRING" id="88036.D8R2V3"/>
<organism evidence="18">
    <name type="scientific">Selaginella moellendorffii</name>
    <name type="common">Spikemoss</name>
    <dbReference type="NCBI Taxonomy" id="88036"/>
    <lineage>
        <taxon>Eukaryota</taxon>
        <taxon>Viridiplantae</taxon>
        <taxon>Streptophyta</taxon>
        <taxon>Embryophyta</taxon>
        <taxon>Tracheophyta</taxon>
        <taxon>Lycopodiopsida</taxon>
        <taxon>Selaginellales</taxon>
        <taxon>Selaginellaceae</taxon>
        <taxon>Selaginella</taxon>
    </lineage>
</organism>
<dbReference type="GO" id="GO:0005829">
    <property type="term" value="C:cytosol"/>
    <property type="evidence" value="ECO:0000318"/>
    <property type="project" value="GO_Central"/>
</dbReference>
<dbReference type="FunFam" id="2.40.50.140:FF:000189">
    <property type="entry name" value="Polyribonucleotide nucleotidyltransferase, putative"/>
    <property type="match status" value="1"/>
</dbReference>
<dbReference type="PANTHER" id="PTHR11252">
    <property type="entry name" value="POLYRIBONUCLEOTIDE NUCLEOTIDYLTRANSFERASE"/>
    <property type="match status" value="1"/>
</dbReference>
<dbReference type="GO" id="GO:0006364">
    <property type="term" value="P:rRNA processing"/>
    <property type="evidence" value="ECO:0007669"/>
    <property type="project" value="UniProtKB-KW"/>
</dbReference>
<evidence type="ECO:0000256" key="6">
    <source>
        <dbReference type="ARBA" id="ARBA00022679"/>
    </source>
</evidence>
<dbReference type="InterPro" id="IPR036345">
    <property type="entry name" value="ExoRNase_PH_dom2_sf"/>
</dbReference>
<comment type="subcellular location">
    <subcellularLocation>
        <location evidence="1">Mitochondrion</location>
    </subcellularLocation>
</comment>
<keyword evidence="5" id="KW-0698">rRNA processing</keyword>
<gene>
    <name evidence="17" type="ORF">SELMODRAFT_84724</name>
</gene>
<dbReference type="OMA" id="IQLDCKP"/>
<protein>
    <recommendedName>
        <fullName evidence="13">Polyribonucleotide nucleotidyltransferase 2, mitochondrial</fullName>
        <ecNumber evidence="3">2.7.7.8</ecNumber>
    </recommendedName>
    <alternativeName>
        <fullName evidence="11">Polynucleotide phosphorylase 1</fullName>
    </alternativeName>
    <alternativeName>
        <fullName evidence="14">Polynucleotide phosphorylase 2</fullName>
    </alternativeName>
</protein>
<dbReference type="InterPro" id="IPR012162">
    <property type="entry name" value="PNPase"/>
</dbReference>
<dbReference type="eggNOG" id="KOG1067">
    <property type="taxonomic scope" value="Eukaryota"/>
</dbReference>